<comment type="caution">
    <text evidence="2">The sequence shown here is derived from an EMBL/GenBank/DDBJ whole genome shotgun (WGS) entry which is preliminary data.</text>
</comment>
<gene>
    <name evidence="2" type="ORF">J2TS6_22110</name>
</gene>
<evidence type="ECO:0000256" key="1">
    <source>
        <dbReference type="SAM" id="SignalP"/>
    </source>
</evidence>
<evidence type="ECO:0000313" key="2">
    <source>
        <dbReference type="EMBL" id="GIO31070.1"/>
    </source>
</evidence>
<feature type="signal peptide" evidence="1">
    <location>
        <begin position="1"/>
        <end position="22"/>
    </location>
</feature>
<keyword evidence="1" id="KW-0732">Signal</keyword>
<evidence type="ECO:0000313" key="3">
    <source>
        <dbReference type="Proteomes" id="UP000679779"/>
    </source>
</evidence>
<feature type="chain" id="PRO_5038078955" evidence="1">
    <location>
        <begin position="23"/>
        <end position="178"/>
    </location>
</feature>
<name>A0A919XID8_9BACL</name>
<accession>A0A919XID8</accession>
<sequence length="178" mass="20044">MKKTIALLILLLIMLPCQGAFAASVSTTSVEKQYFEDYKGRVKEVREAQKALYAALCTELPSLTAKSKASIAQYNSLVKSKASKDSIAQAKAVRDQDRKTLLSAKMSCTKKVNDAKKTSNNQLKEVDQYKRNMIAMIKTHLAGKDRMSSEEFNKKVQDGLKYINDRFDIIIRDLKSVR</sequence>
<reference evidence="2" key="1">
    <citation type="submission" date="2021-03" db="EMBL/GenBank/DDBJ databases">
        <title>Antimicrobial resistance genes in bacteria isolated from Japanese honey, and their potential for conferring macrolide and lincosamide resistance in the American foulbrood pathogen Paenibacillus larvae.</title>
        <authorList>
            <person name="Okamoto M."/>
            <person name="Kumagai M."/>
            <person name="Kanamori H."/>
            <person name="Takamatsu D."/>
        </authorList>
    </citation>
    <scope>NUCLEOTIDE SEQUENCE</scope>
    <source>
        <strain evidence="2">J2TS6</strain>
    </source>
</reference>
<dbReference type="Proteomes" id="UP000679779">
    <property type="component" value="Unassembled WGS sequence"/>
</dbReference>
<proteinExistence type="predicted"/>
<dbReference type="RefSeq" id="WP_160044359.1">
    <property type="nucleotide sequence ID" value="NZ_BORQ01000002.1"/>
</dbReference>
<organism evidence="2 3">
    <name type="scientific">Paenibacillus albilobatus</name>
    <dbReference type="NCBI Taxonomy" id="2716884"/>
    <lineage>
        <taxon>Bacteria</taxon>
        <taxon>Bacillati</taxon>
        <taxon>Bacillota</taxon>
        <taxon>Bacilli</taxon>
        <taxon>Bacillales</taxon>
        <taxon>Paenibacillaceae</taxon>
        <taxon>Paenibacillus</taxon>
    </lineage>
</organism>
<keyword evidence="3" id="KW-1185">Reference proteome</keyword>
<dbReference type="EMBL" id="BORQ01000002">
    <property type="protein sequence ID" value="GIO31070.1"/>
    <property type="molecule type" value="Genomic_DNA"/>
</dbReference>
<protein>
    <submittedName>
        <fullName evidence="2">Uncharacterized protein</fullName>
    </submittedName>
</protein>
<dbReference type="AlphaFoldDB" id="A0A919XID8"/>